<reference evidence="6 7" key="1">
    <citation type="submission" date="2018-09" db="EMBL/GenBank/DDBJ databases">
        <title>A high-quality reference genome of wild soybean provides a powerful tool to mine soybean genomes.</title>
        <authorList>
            <person name="Xie M."/>
            <person name="Chung C.Y.L."/>
            <person name="Li M.-W."/>
            <person name="Wong F.-L."/>
            <person name="Chan T.-F."/>
            <person name="Lam H.-M."/>
        </authorList>
    </citation>
    <scope>NUCLEOTIDE SEQUENCE [LARGE SCALE GENOMIC DNA]</scope>
    <source>
        <strain evidence="7">cv. W05</strain>
        <tissue evidence="6">Hypocotyl of etiolated seedlings</tissue>
    </source>
</reference>
<keyword evidence="7" id="KW-1185">Reference proteome</keyword>
<dbReference type="EMBL" id="QZWG01000009">
    <property type="protein sequence ID" value="RZB91544.1"/>
    <property type="molecule type" value="Genomic_DNA"/>
</dbReference>
<comment type="caution">
    <text evidence="6">The sequence shown here is derived from an EMBL/GenBank/DDBJ whole genome shotgun (WGS) entry which is preliminary data.</text>
</comment>
<feature type="domain" description="O-GlcNAc transferase C-terminal" evidence="5">
    <location>
        <begin position="1"/>
        <end position="69"/>
    </location>
</feature>
<dbReference type="InterPro" id="IPR029489">
    <property type="entry name" value="OGT/SEC/SPY_C"/>
</dbReference>
<dbReference type="Pfam" id="PF13844">
    <property type="entry name" value="Glyco_transf_41"/>
    <property type="match status" value="1"/>
</dbReference>
<dbReference type="Gene3D" id="3.40.50.11380">
    <property type="match status" value="1"/>
</dbReference>
<evidence type="ECO:0000313" key="7">
    <source>
        <dbReference type="Proteomes" id="UP000289340"/>
    </source>
</evidence>
<dbReference type="EC" id="2.4.1.255" evidence="6"/>
<comment type="pathway">
    <text evidence="1">Protein modification; protein glycosylation.</text>
</comment>
<evidence type="ECO:0000256" key="2">
    <source>
        <dbReference type="ARBA" id="ARBA00022679"/>
    </source>
</evidence>
<evidence type="ECO:0000259" key="5">
    <source>
        <dbReference type="Pfam" id="PF13844"/>
    </source>
</evidence>
<evidence type="ECO:0000313" key="6">
    <source>
        <dbReference type="EMBL" id="RZB91544.1"/>
    </source>
</evidence>
<keyword evidence="3" id="KW-0677">Repeat</keyword>
<name>A0A445IZI4_GLYSO</name>
<evidence type="ECO:0000256" key="1">
    <source>
        <dbReference type="ARBA" id="ARBA00004922"/>
    </source>
</evidence>
<evidence type="ECO:0000256" key="4">
    <source>
        <dbReference type="ARBA" id="ARBA00022803"/>
    </source>
</evidence>
<dbReference type="PANTHER" id="PTHR44998">
    <property type="match status" value="1"/>
</dbReference>
<organism evidence="6 7">
    <name type="scientific">Glycine soja</name>
    <name type="common">Wild soybean</name>
    <dbReference type="NCBI Taxonomy" id="3848"/>
    <lineage>
        <taxon>Eukaryota</taxon>
        <taxon>Viridiplantae</taxon>
        <taxon>Streptophyta</taxon>
        <taxon>Embryophyta</taxon>
        <taxon>Tracheophyta</taxon>
        <taxon>Spermatophyta</taxon>
        <taxon>Magnoliopsida</taxon>
        <taxon>eudicotyledons</taxon>
        <taxon>Gunneridae</taxon>
        <taxon>Pentapetalae</taxon>
        <taxon>rosids</taxon>
        <taxon>fabids</taxon>
        <taxon>Fabales</taxon>
        <taxon>Fabaceae</taxon>
        <taxon>Papilionoideae</taxon>
        <taxon>50 kb inversion clade</taxon>
        <taxon>NPAAA clade</taxon>
        <taxon>indigoferoid/millettioid clade</taxon>
        <taxon>Phaseoleae</taxon>
        <taxon>Glycine</taxon>
        <taxon>Glycine subgen. Soja</taxon>
    </lineage>
</organism>
<protein>
    <submittedName>
        <fullName evidence="6">Putative UDP-N-acetylglucosamine--peptide N-acetylglucosaminyltransferase SEC</fullName>
        <ecNumber evidence="6">2.4.1.255</ecNumber>
    </submittedName>
</protein>
<dbReference type="AlphaFoldDB" id="A0A445IZI4"/>
<evidence type="ECO:0000256" key="3">
    <source>
        <dbReference type="ARBA" id="ARBA00022737"/>
    </source>
</evidence>
<keyword evidence="2 6" id="KW-0808">Transferase</keyword>
<keyword evidence="6" id="KW-0328">Glycosyltransferase</keyword>
<dbReference type="GO" id="GO:0097363">
    <property type="term" value="F:protein O-acetylglucosaminyltransferase activity"/>
    <property type="evidence" value="ECO:0007669"/>
    <property type="project" value="UniProtKB-EC"/>
</dbReference>
<dbReference type="PANTHER" id="PTHR44998:SF1">
    <property type="entry name" value="UDP-N-ACETYLGLUCOSAMINE--PEPTIDE N-ACETYLGLUCOSAMINYLTRANSFERASE 110 KDA SUBUNIT"/>
    <property type="match status" value="1"/>
</dbReference>
<accession>A0A445IZI4</accession>
<gene>
    <name evidence="6" type="ORF">D0Y65_023799</name>
</gene>
<sequence>MHNRKNVEVFCYALSVNDGTEWRQRIQSEAEHFVDVSAMSLDAIAKMINEDKIHILVNLNGYTKVGGNSFMFFLVFKLHN</sequence>
<keyword evidence="4" id="KW-0802">TPR repeat</keyword>
<proteinExistence type="predicted"/>
<dbReference type="Proteomes" id="UP000289340">
    <property type="component" value="Chromosome 9"/>
</dbReference>
<dbReference type="GO" id="GO:0006493">
    <property type="term" value="P:protein O-linked glycosylation"/>
    <property type="evidence" value="ECO:0007669"/>
    <property type="project" value="TreeGrafter"/>
</dbReference>
<dbReference type="SMR" id="A0A445IZI4"/>